<sequence length="117" mass="13492">AVSMLEMCDEYGATSRAFEMKICTTKCSQELIDYCEDNDRRKQHRETKYLSCDCAGVCKCFKKSKKDSKKPKLSSKSVMAMCSQLDKWDKEHPKPMDPPGPVYQHLPILQRKLEPPI</sequence>
<proteinExistence type="predicted"/>
<reference evidence="2" key="1">
    <citation type="submission" date="2015-09" db="EMBL/GenBank/DDBJ databases">
        <title>De novo assembly of Pectinophora gossypiella (Pink Bollworm) gut transcriptome.</title>
        <authorList>
            <person name="Tassone E.E."/>
        </authorList>
    </citation>
    <scope>NUCLEOTIDE SEQUENCE</scope>
</reference>
<feature type="non-terminal residue" evidence="2">
    <location>
        <position position="1"/>
    </location>
</feature>
<organism evidence="2">
    <name type="scientific">Pectinophora gossypiella</name>
    <name type="common">Cotton pink bollworm</name>
    <name type="synonym">Depressaria gossypiella</name>
    <dbReference type="NCBI Taxonomy" id="13191"/>
    <lineage>
        <taxon>Eukaryota</taxon>
        <taxon>Metazoa</taxon>
        <taxon>Ecdysozoa</taxon>
        <taxon>Arthropoda</taxon>
        <taxon>Hexapoda</taxon>
        <taxon>Insecta</taxon>
        <taxon>Pterygota</taxon>
        <taxon>Neoptera</taxon>
        <taxon>Endopterygota</taxon>
        <taxon>Lepidoptera</taxon>
        <taxon>Glossata</taxon>
        <taxon>Ditrysia</taxon>
        <taxon>Gelechioidea</taxon>
        <taxon>Gelechiidae</taxon>
        <taxon>Apatetrinae</taxon>
        <taxon>Pectinophora</taxon>
    </lineage>
</organism>
<name>A0A1E1WQY7_PECGO</name>
<feature type="region of interest" description="Disordered" evidence="1">
    <location>
        <begin position="89"/>
        <end position="117"/>
    </location>
</feature>
<protein>
    <submittedName>
        <fullName evidence="2">Uncharacterized protein</fullName>
    </submittedName>
</protein>
<gene>
    <name evidence="2" type="ORF">g.19708</name>
</gene>
<dbReference type="AlphaFoldDB" id="A0A1E1WQY7"/>
<evidence type="ECO:0000256" key="1">
    <source>
        <dbReference type="SAM" id="MobiDB-lite"/>
    </source>
</evidence>
<accession>A0A1E1WQY7</accession>
<evidence type="ECO:0000313" key="2">
    <source>
        <dbReference type="EMBL" id="JAT89420.1"/>
    </source>
</evidence>
<dbReference type="EMBL" id="GDQN01001634">
    <property type="protein sequence ID" value="JAT89420.1"/>
    <property type="molecule type" value="Transcribed_RNA"/>
</dbReference>